<protein>
    <submittedName>
        <fullName evidence="3">Uncharacterized protein</fullName>
    </submittedName>
</protein>
<reference evidence="3 4" key="1">
    <citation type="submission" date="2021-01" db="EMBL/GenBank/DDBJ databases">
        <title>Whole genome shotgun sequence of Actinoplanes couchii NBRC 106145.</title>
        <authorList>
            <person name="Komaki H."/>
            <person name="Tamura T."/>
        </authorList>
    </citation>
    <scope>NUCLEOTIDE SEQUENCE [LARGE SCALE GENOMIC DNA]</scope>
    <source>
        <strain evidence="3 4">NBRC 106145</strain>
    </source>
</reference>
<evidence type="ECO:0000256" key="1">
    <source>
        <dbReference type="SAM" id="Coils"/>
    </source>
</evidence>
<feature type="coiled-coil region" evidence="1">
    <location>
        <begin position="19"/>
        <end position="46"/>
    </location>
</feature>
<organism evidence="3 4">
    <name type="scientific">Actinoplanes couchii</name>
    <dbReference type="NCBI Taxonomy" id="403638"/>
    <lineage>
        <taxon>Bacteria</taxon>
        <taxon>Bacillati</taxon>
        <taxon>Actinomycetota</taxon>
        <taxon>Actinomycetes</taxon>
        <taxon>Micromonosporales</taxon>
        <taxon>Micromonosporaceae</taxon>
        <taxon>Actinoplanes</taxon>
    </lineage>
</organism>
<feature type="region of interest" description="Disordered" evidence="2">
    <location>
        <begin position="132"/>
        <end position="152"/>
    </location>
</feature>
<evidence type="ECO:0000313" key="4">
    <source>
        <dbReference type="Proteomes" id="UP000612282"/>
    </source>
</evidence>
<keyword evidence="4" id="KW-1185">Reference proteome</keyword>
<name>A0ABQ3XT32_9ACTN</name>
<evidence type="ECO:0000313" key="3">
    <source>
        <dbReference type="EMBL" id="GID61677.1"/>
    </source>
</evidence>
<dbReference type="RefSeq" id="WP_203809889.1">
    <property type="nucleotide sequence ID" value="NZ_BAAAQE010000058.1"/>
</dbReference>
<gene>
    <name evidence="3" type="ORF">Aco03nite_100810</name>
</gene>
<dbReference type="EMBL" id="BOMG01000134">
    <property type="protein sequence ID" value="GID61677.1"/>
    <property type="molecule type" value="Genomic_DNA"/>
</dbReference>
<comment type="caution">
    <text evidence="3">The sequence shown here is derived from an EMBL/GenBank/DDBJ whole genome shotgun (WGS) entry which is preliminary data.</text>
</comment>
<sequence length="152" mass="16459">MTTIMDLITEQQTVTAAAIVDLRERIGKLTDELRTAETELSDLATTRTTLTRLTSANEPEIPNDGPLDNTVYQQILTAFKDGDHPTLRAKDVCQAIGLGTEPKDTEGIRAKLKRLVKRGILTEIGAGKFVLTTPAEPAEQPAASPTSNPKHP</sequence>
<proteinExistence type="predicted"/>
<keyword evidence="1" id="KW-0175">Coiled coil</keyword>
<evidence type="ECO:0000256" key="2">
    <source>
        <dbReference type="SAM" id="MobiDB-lite"/>
    </source>
</evidence>
<accession>A0ABQ3XT32</accession>
<dbReference type="Proteomes" id="UP000612282">
    <property type="component" value="Unassembled WGS sequence"/>
</dbReference>